<dbReference type="AlphaFoldDB" id="A0A8J9Y9K5"/>
<organism evidence="2 3">
    <name type="scientific">Brenthis ino</name>
    <name type="common">lesser marbled fritillary</name>
    <dbReference type="NCBI Taxonomy" id="405034"/>
    <lineage>
        <taxon>Eukaryota</taxon>
        <taxon>Metazoa</taxon>
        <taxon>Ecdysozoa</taxon>
        <taxon>Arthropoda</taxon>
        <taxon>Hexapoda</taxon>
        <taxon>Insecta</taxon>
        <taxon>Pterygota</taxon>
        <taxon>Neoptera</taxon>
        <taxon>Endopterygota</taxon>
        <taxon>Lepidoptera</taxon>
        <taxon>Glossata</taxon>
        <taxon>Ditrysia</taxon>
        <taxon>Papilionoidea</taxon>
        <taxon>Nymphalidae</taxon>
        <taxon>Heliconiinae</taxon>
        <taxon>Argynnini</taxon>
        <taxon>Brenthis</taxon>
    </lineage>
</organism>
<feature type="compositionally biased region" description="Pro residues" evidence="1">
    <location>
        <begin position="59"/>
        <end position="69"/>
    </location>
</feature>
<feature type="compositionally biased region" description="Polar residues" evidence="1">
    <location>
        <begin position="1"/>
        <end position="19"/>
    </location>
</feature>
<protein>
    <submittedName>
        <fullName evidence="2">Uncharacterized protein</fullName>
    </submittedName>
</protein>
<keyword evidence="3" id="KW-1185">Reference proteome</keyword>
<evidence type="ECO:0000313" key="2">
    <source>
        <dbReference type="EMBL" id="CAH0719726.1"/>
    </source>
</evidence>
<proteinExistence type="predicted"/>
<feature type="non-terminal residue" evidence="2">
    <location>
        <position position="86"/>
    </location>
</feature>
<evidence type="ECO:0000256" key="1">
    <source>
        <dbReference type="SAM" id="MobiDB-lite"/>
    </source>
</evidence>
<dbReference type="EMBL" id="OV170234">
    <property type="protein sequence ID" value="CAH0719726.1"/>
    <property type="molecule type" value="Genomic_DNA"/>
</dbReference>
<reference evidence="2" key="1">
    <citation type="submission" date="2021-12" db="EMBL/GenBank/DDBJ databases">
        <authorList>
            <person name="Martin H S."/>
        </authorList>
    </citation>
    <scope>NUCLEOTIDE SEQUENCE</scope>
</reference>
<feature type="region of interest" description="Disordered" evidence="1">
    <location>
        <begin position="1"/>
        <end position="86"/>
    </location>
</feature>
<accession>A0A8J9Y9K5</accession>
<dbReference type="Proteomes" id="UP000838878">
    <property type="component" value="Chromosome 14"/>
</dbReference>
<name>A0A8J9Y9K5_9NEOP</name>
<gene>
    <name evidence="2" type="ORF">BINO364_LOCUS6029</name>
</gene>
<evidence type="ECO:0000313" key="3">
    <source>
        <dbReference type="Proteomes" id="UP000838878"/>
    </source>
</evidence>
<feature type="compositionally biased region" description="Polar residues" evidence="1">
    <location>
        <begin position="36"/>
        <end position="51"/>
    </location>
</feature>
<sequence length="86" mass="9089">MFQRTHVNVNNNRHCSRGTSAALAGPAPTASEHRSALSSEQSAPSAGQRQQSTVAAVSRPPPARRPPPALTLALKSLRPTQICHSN</sequence>